<keyword evidence="4" id="KW-1185">Reference proteome</keyword>
<proteinExistence type="predicted"/>
<dbReference type="InterPro" id="IPR019557">
    <property type="entry name" value="AminoTfrase-like_pln_mobile"/>
</dbReference>
<evidence type="ECO:0000313" key="4">
    <source>
        <dbReference type="Proteomes" id="UP000823775"/>
    </source>
</evidence>
<gene>
    <name evidence="3" type="ORF">HAX54_011424</name>
</gene>
<evidence type="ECO:0000259" key="2">
    <source>
        <dbReference type="Pfam" id="PF10536"/>
    </source>
</evidence>
<feature type="region of interest" description="Disordered" evidence="1">
    <location>
        <begin position="1"/>
        <end position="49"/>
    </location>
</feature>
<evidence type="ECO:0000313" key="3">
    <source>
        <dbReference type="EMBL" id="MCD7471131.1"/>
    </source>
</evidence>
<evidence type="ECO:0000256" key="1">
    <source>
        <dbReference type="SAM" id="MobiDB-lite"/>
    </source>
</evidence>
<name>A0ABS8TI22_DATST</name>
<dbReference type="Proteomes" id="UP000823775">
    <property type="component" value="Unassembled WGS sequence"/>
</dbReference>
<comment type="caution">
    <text evidence="3">The sequence shown here is derived from an EMBL/GenBank/DDBJ whole genome shotgun (WGS) entry which is preliminary data.</text>
</comment>
<dbReference type="Pfam" id="PF10536">
    <property type="entry name" value="PMD"/>
    <property type="match status" value="1"/>
</dbReference>
<feature type="domain" description="Aminotransferase-like plant mobile" evidence="2">
    <location>
        <begin position="161"/>
        <end position="255"/>
    </location>
</feature>
<protein>
    <recommendedName>
        <fullName evidence="2">Aminotransferase-like plant mobile domain-containing protein</fullName>
    </recommendedName>
</protein>
<dbReference type="EMBL" id="JACEIK010001649">
    <property type="protein sequence ID" value="MCD7471131.1"/>
    <property type="molecule type" value="Genomic_DNA"/>
</dbReference>
<feature type="compositionally biased region" description="Acidic residues" evidence="1">
    <location>
        <begin position="1"/>
        <end position="11"/>
    </location>
</feature>
<accession>A0ABS8TI22</accession>
<reference evidence="3 4" key="1">
    <citation type="journal article" date="2021" name="BMC Genomics">
        <title>Datura genome reveals duplications of psychoactive alkaloid biosynthetic genes and high mutation rate following tissue culture.</title>
        <authorList>
            <person name="Rajewski A."/>
            <person name="Carter-House D."/>
            <person name="Stajich J."/>
            <person name="Litt A."/>
        </authorList>
    </citation>
    <scope>NUCLEOTIDE SEQUENCE [LARGE SCALE GENOMIC DNA]</scope>
    <source>
        <strain evidence="3">AR-01</strain>
    </source>
</reference>
<sequence>MVNNVEDDNFNDPDYNLKEDDDYRDAVNERRGTKATGRPKKNINSRNNGAGSSTAAILILQVNHNVESDYDSGELLEGKDLGYTIEYMKVWRTKQQALKWVYGDEGAQYGKLLRSIRNRREGGAWVAPRQAWDAWRTNTTNIGKGALEHGEGARSDGTCGRPETHTFRLSTSKATITLQDVEVMFGLIVDGDPILQNGVTDISYRAIGHERQHRLARTVQNDINRSNAERELAEEFNQISIESINVAFLGAVLGGRRYINHNLIDEENAFPREEESLICIDDLGPSITTPEVPYYSTVDVAGTLVHVPSIGFVTTPTAVF</sequence>
<organism evidence="3 4">
    <name type="scientific">Datura stramonium</name>
    <name type="common">Jimsonweed</name>
    <name type="synonym">Common thornapple</name>
    <dbReference type="NCBI Taxonomy" id="4076"/>
    <lineage>
        <taxon>Eukaryota</taxon>
        <taxon>Viridiplantae</taxon>
        <taxon>Streptophyta</taxon>
        <taxon>Embryophyta</taxon>
        <taxon>Tracheophyta</taxon>
        <taxon>Spermatophyta</taxon>
        <taxon>Magnoliopsida</taxon>
        <taxon>eudicotyledons</taxon>
        <taxon>Gunneridae</taxon>
        <taxon>Pentapetalae</taxon>
        <taxon>asterids</taxon>
        <taxon>lamiids</taxon>
        <taxon>Solanales</taxon>
        <taxon>Solanaceae</taxon>
        <taxon>Solanoideae</taxon>
        <taxon>Datureae</taxon>
        <taxon>Datura</taxon>
    </lineage>
</organism>